<organism evidence="2 3">
    <name type="scientific">Sphaerobolus stellatus (strain SS14)</name>
    <dbReference type="NCBI Taxonomy" id="990650"/>
    <lineage>
        <taxon>Eukaryota</taxon>
        <taxon>Fungi</taxon>
        <taxon>Dikarya</taxon>
        <taxon>Basidiomycota</taxon>
        <taxon>Agaricomycotina</taxon>
        <taxon>Agaricomycetes</taxon>
        <taxon>Phallomycetidae</taxon>
        <taxon>Geastrales</taxon>
        <taxon>Sphaerobolaceae</taxon>
        <taxon>Sphaerobolus</taxon>
    </lineage>
</organism>
<feature type="chain" id="PRO_5002203380" evidence="1">
    <location>
        <begin position="20"/>
        <end position="138"/>
    </location>
</feature>
<evidence type="ECO:0000256" key="1">
    <source>
        <dbReference type="SAM" id="SignalP"/>
    </source>
</evidence>
<dbReference type="InterPro" id="IPR032466">
    <property type="entry name" value="Metal_Hydrolase"/>
</dbReference>
<proteinExistence type="predicted"/>
<evidence type="ECO:0000313" key="3">
    <source>
        <dbReference type="Proteomes" id="UP000054279"/>
    </source>
</evidence>
<dbReference type="EMBL" id="KN837405">
    <property type="protein sequence ID" value="KIJ25638.1"/>
    <property type="molecule type" value="Genomic_DNA"/>
</dbReference>
<dbReference type="Proteomes" id="UP000054279">
    <property type="component" value="Unassembled WGS sequence"/>
</dbReference>
<dbReference type="OrthoDB" id="432010at2759"/>
<protein>
    <submittedName>
        <fullName evidence="2">Uncharacterized protein</fullName>
    </submittedName>
</protein>
<dbReference type="HOGENOM" id="CLU_1856573_0_0_1"/>
<keyword evidence="3" id="KW-1185">Reference proteome</keyword>
<dbReference type="AlphaFoldDB" id="A0A0C9T979"/>
<accession>A0A0C9T979</accession>
<feature type="signal peptide" evidence="1">
    <location>
        <begin position="1"/>
        <end position="19"/>
    </location>
</feature>
<gene>
    <name evidence="2" type="ORF">M422DRAFT_273395</name>
</gene>
<dbReference type="Gene3D" id="3.20.20.140">
    <property type="entry name" value="Metal-dependent hydrolases"/>
    <property type="match status" value="1"/>
</dbReference>
<sequence>MFALFAISLTLTILPALSARKFNNTGSGTIVFEEAWSTPELLNFGNSTGTSIGSQLGPQLDANLLDVHNQRLTQMDATGIDFMVLSCASPCIQGISDPATAEAMAKKNNDALAATIANNTMRFGAFGTIFWILRGTSQ</sequence>
<dbReference type="SUPFAM" id="SSF51556">
    <property type="entry name" value="Metallo-dependent hydrolases"/>
    <property type="match status" value="1"/>
</dbReference>
<evidence type="ECO:0000313" key="2">
    <source>
        <dbReference type="EMBL" id="KIJ25638.1"/>
    </source>
</evidence>
<keyword evidence="1" id="KW-0732">Signal</keyword>
<name>A0A0C9T979_SPHS4</name>
<reference evidence="2 3" key="1">
    <citation type="submission" date="2014-06" db="EMBL/GenBank/DDBJ databases">
        <title>Evolutionary Origins and Diversification of the Mycorrhizal Mutualists.</title>
        <authorList>
            <consortium name="DOE Joint Genome Institute"/>
            <consortium name="Mycorrhizal Genomics Consortium"/>
            <person name="Kohler A."/>
            <person name="Kuo A."/>
            <person name="Nagy L.G."/>
            <person name="Floudas D."/>
            <person name="Copeland A."/>
            <person name="Barry K.W."/>
            <person name="Cichocki N."/>
            <person name="Veneault-Fourrey C."/>
            <person name="LaButti K."/>
            <person name="Lindquist E.A."/>
            <person name="Lipzen A."/>
            <person name="Lundell T."/>
            <person name="Morin E."/>
            <person name="Murat C."/>
            <person name="Riley R."/>
            <person name="Ohm R."/>
            <person name="Sun H."/>
            <person name="Tunlid A."/>
            <person name="Henrissat B."/>
            <person name="Grigoriev I.V."/>
            <person name="Hibbett D.S."/>
            <person name="Martin F."/>
        </authorList>
    </citation>
    <scope>NUCLEOTIDE SEQUENCE [LARGE SCALE GENOMIC DNA]</scope>
    <source>
        <strain evidence="2 3">SS14</strain>
    </source>
</reference>